<feature type="domain" description="Peptidase C1A papain C-terminal" evidence="6">
    <location>
        <begin position="49"/>
        <end position="276"/>
    </location>
</feature>
<evidence type="ECO:0000256" key="4">
    <source>
        <dbReference type="ARBA" id="ARBA00022807"/>
    </source>
</evidence>
<keyword evidence="4" id="KW-0788">Thiol protease</keyword>
<proteinExistence type="inferred from homology"/>
<reference evidence="7" key="1">
    <citation type="submission" date="2020-01" db="EMBL/GenBank/DDBJ databases">
        <authorList>
            <person name="Mishra B."/>
        </authorList>
    </citation>
    <scope>NUCLEOTIDE SEQUENCE [LARGE SCALE GENOMIC DNA]</scope>
</reference>
<keyword evidence="3" id="KW-0378">Hydrolase</keyword>
<name>A0A6D2KI66_9BRAS</name>
<dbReference type="Pfam" id="PF00112">
    <property type="entry name" value="Peptidase_C1"/>
    <property type="match status" value="1"/>
</dbReference>
<dbReference type="InterPro" id="IPR000668">
    <property type="entry name" value="Peptidase_C1A_C"/>
</dbReference>
<evidence type="ECO:0000256" key="5">
    <source>
        <dbReference type="SAM" id="MobiDB-lite"/>
    </source>
</evidence>
<dbReference type="GO" id="GO:0006508">
    <property type="term" value="P:proteolysis"/>
    <property type="evidence" value="ECO:0007669"/>
    <property type="project" value="UniProtKB-KW"/>
</dbReference>
<feature type="region of interest" description="Disordered" evidence="5">
    <location>
        <begin position="1"/>
        <end position="26"/>
    </location>
</feature>
<keyword evidence="2" id="KW-0645">Protease</keyword>
<accession>A0A6D2KI66</accession>
<dbReference type="GO" id="GO:0008234">
    <property type="term" value="F:cysteine-type peptidase activity"/>
    <property type="evidence" value="ECO:0007669"/>
    <property type="project" value="UniProtKB-KW"/>
</dbReference>
<dbReference type="SUPFAM" id="SSF54001">
    <property type="entry name" value="Cysteine proteinases"/>
    <property type="match status" value="1"/>
</dbReference>
<protein>
    <recommendedName>
        <fullName evidence="6">Peptidase C1A papain C-terminal domain-containing protein</fullName>
    </recommendedName>
</protein>
<evidence type="ECO:0000313" key="8">
    <source>
        <dbReference type="Proteomes" id="UP000467841"/>
    </source>
</evidence>
<dbReference type="Proteomes" id="UP000467841">
    <property type="component" value="Unassembled WGS sequence"/>
</dbReference>
<evidence type="ECO:0000256" key="2">
    <source>
        <dbReference type="ARBA" id="ARBA00022670"/>
    </source>
</evidence>
<dbReference type="SMART" id="SM00645">
    <property type="entry name" value="Pept_C1"/>
    <property type="match status" value="1"/>
</dbReference>
<keyword evidence="8" id="KW-1185">Reference proteome</keyword>
<dbReference type="InterPro" id="IPR013128">
    <property type="entry name" value="Peptidase_C1A"/>
</dbReference>
<dbReference type="PANTHER" id="PTHR12411">
    <property type="entry name" value="CYSTEINE PROTEASE FAMILY C1-RELATED"/>
    <property type="match status" value="1"/>
</dbReference>
<dbReference type="OrthoDB" id="1106769at2759"/>
<evidence type="ECO:0000313" key="7">
    <source>
        <dbReference type="EMBL" id="CAA7047405.1"/>
    </source>
</evidence>
<comment type="caution">
    <text evidence="7">The sequence shown here is derived from an EMBL/GenBank/DDBJ whole genome shotgun (WGS) entry which is preliminary data.</text>
</comment>
<dbReference type="Gene3D" id="3.90.70.10">
    <property type="entry name" value="Cysteine proteinases"/>
    <property type="match status" value="1"/>
</dbReference>
<dbReference type="EMBL" id="CACVBM020001373">
    <property type="protein sequence ID" value="CAA7047405.1"/>
    <property type="molecule type" value="Genomic_DNA"/>
</dbReference>
<sequence length="285" mass="31990">MENLKSYGAGGKKPKGPKPNSNVGTAKDSVLTKLDEEFPKDSPSGTKIYRKSWLAVLREVINQGNRDICWTISSSECLSARLRILKKIEAPISALHLLVALTDRVDSSGALVDFRHLQKFLKEYGAIKEEKCNCTQPLFGSMKGKAKPKMPTLCTEKRKPKRTYKVKDLIILEKVDENQLISLVNEDPVAVSLDLYEEFENFEGDGIYKGPKKSNKKVAKHMVLCYGYGTVNGVHYWEVQNSAGTSWGNGGFGKVIRQVSREKGEPSLFTLIVYPELLEHYEDEE</sequence>
<gene>
    <name evidence="7" type="ORF">MERR_LOCUS34640</name>
</gene>
<evidence type="ECO:0000259" key="6">
    <source>
        <dbReference type="SMART" id="SM00645"/>
    </source>
</evidence>
<evidence type="ECO:0000256" key="3">
    <source>
        <dbReference type="ARBA" id="ARBA00022801"/>
    </source>
</evidence>
<evidence type="ECO:0000256" key="1">
    <source>
        <dbReference type="ARBA" id="ARBA00008455"/>
    </source>
</evidence>
<organism evidence="7 8">
    <name type="scientific">Microthlaspi erraticum</name>
    <dbReference type="NCBI Taxonomy" id="1685480"/>
    <lineage>
        <taxon>Eukaryota</taxon>
        <taxon>Viridiplantae</taxon>
        <taxon>Streptophyta</taxon>
        <taxon>Embryophyta</taxon>
        <taxon>Tracheophyta</taxon>
        <taxon>Spermatophyta</taxon>
        <taxon>Magnoliopsida</taxon>
        <taxon>eudicotyledons</taxon>
        <taxon>Gunneridae</taxon>
        <taxon>Pentapetalae</taxon>
        <taxon>rosids</taxon>
        <taxon>malvids</taxon>
        <taxon>Brassicales</taxon>
        <taxon>Brassicaceae</taxon>
        <taxon>Coluteocarpeae</taxon>
        <taxon>Microthlaspi</taxon>
    </lineage>
</organism>
<comment type="similarity">
    <text evidence="1">Belongs to the peptidase C1 family.</text>
</comment>
<dbReference type="InterPro" id="IPR038765">
    <property type="entry name" value="Papain-like_cys_pep_sf"/>
</dbReference>
<dbReference type="AlphaFoldDB" id="A0A6D2KI66"/>